<name>A0A2P2PV11_RHIMU</name>
<sequence length="52" mass="5666">MPSNQGADTFRQYRLMKLCLPSPLLLGPCLNCFTILKLSAHSVAGAKDLYAP</sequence>
<accession>A0A2P2PV11</accession>
<dbReference type="EMBL" id="GGEC01078087">
    <property type="protein sequence ID" value="MBX58571.1"/>
    <property type="molecule type" value="Transcribed_RNA"/>
</dbReference>
<dbReference type="AlphaFoldDB" id="A0A2P2PV11"/>
<organism evidence="1">
    <name type="scientific">Rhizophora mucronata</name>
    <name type="common">Asiatic mangrove</name>
    <dbReference type="NCBI Taxonomy" id="61149"/>
    <lineage>
        <taxon>Eukaryota</taxon>
        <taxon>Viridiplantae</taxon>
        <taxon>Streptophyta</taxon>
        <taxon>Embryophyta</taxon>
        <taxon>Tracheophyta</taxon>
        <taxon>Spermatophyta</taxon>
        <taxon>Magnoliopsida</taxon>
        <taxon>eudicotyledons</taxon>
        <taxon>Gunneridae</taxon>
        <taxon>Pentapetalae</taxon>
        <taxon>rosids</taxon>
        <taxon>fabids</taxon>
        <taxon>Malpighiales</taxon>
        <taxon>Rhizophoraceae</taxon>
        <taxon>Rhizophora</taxon>
    </lineage>
</organism>
<evidence type="ECO:0000313" key="1">
    <source>
        <dbReference type="EMBL" id="MBX58571.1"/>
    </source>
</evidence>
<reference evidence="1" key="1">
    <citation type="submission" date="2018-02" db="EMBL/GenBank/DDBJ databases">
        <title>Rhizophora mucronata_Transcriptome.</title>
        <authorList>
            <person name="Meera S.P."/>
            <person name="Sreeshan A."/>
            <person name="Augustine A."/>
        </authorList>
    </citation>
    <scope>NUCLEOTIDE SEQUENCE</scope>
    <source>
        <tissue evidence="1">Leaf</tissue>
    </source>
</reference>
<proteinExistence type="predicted"/>
<protein>
    <submittedName>
        <fullName evidence="1">Uncharacterized protein</fullName>
    </submittedName>
</protein>